<evidence type="ECO:0000259" key="3">
    <source>
        <dbReference type="PROSITE" id="PS50930"/>
    </source>
</evidence>
<gene>
    <name evidence="4" type="ORF">BO222_00775</name>
</gene>
<feature type="domain" description="Response regulatory" evidence="2">
    <location>
        <begin position="3"/>
        <end position="121"/>
    </location>
</feature>
<dbReference type="EMBL" id="MPJW01000030">
    <property type="protein sequence ID" value="OLU42954.1"/>
    <property type="molecule type" value="Genomic_DNA"/>
</dbReference>
<dbReference type="PROSITE" id="PS50110">
    <property type="entry name" value="RESPONSE_REGULATORY"/>
    <property type="match status" value="1"/>
</dbReference>
<evidence type="ECO:0000256" key="1">
    <source>
        <dbReference type="PROSITE-ProRule" id="PRU00169"/>
    </source>
</evidence>
<feature type="modified residue" description="4-aspartylphosphate" evidence="1">
    <location>
        <position position="58"/>
    </location>
</feature>
<dbReference type="Proteomes" id="UP000186341">
    <property type="component" value="Unassembled WGS sequence"/>
</dbReference>
<dbReference type="InterPro" id="IPR007492">
    <property type="entry name" value="LytTR_DNA-bd_dom"/>
</dbReference>
<comment type="caution">
    <text evidence="4">The sequence shown here is derived from an EMBL/GenBank/DDBJ whole genome shotgun (WGS) entry which is preliminary data.</text>
</comment>
<proteinExistence type="predicted"/>
<evidence type="ECO:0000259" key="2">
    <source>
        <dbReference type="PROSITE" id="PS50110"/>
    </source>
</evidence>
<name>A0A1U7NJ19_9FIRM</name>
<dbReference type="SUPFAM" id="SSF52172">
    <property type="entry name" value="CheY-like"/>
    <property type="match status" value="1"/>
</dbReference>
<sequence length="240" mass="27797">MISIWAMDDNPEDLKHLSRVLDTFLNKKKIYYEFKAFTDPDKLTEAIKSDCADLIFMDIEVKEKSGLDLSRELKKNNRNLQVALLSSFPSYSIDGYASGASRFLVKPLDEKQLEKAFDADYLKQLDQNTSFYDPRIAQVPISAARILYIESLGRKTIAYHESGSQIESRLTLREWAALLEEKQSDFVQCYKSILVNAEHIKDYDAQNRDLILSNESRIPCSRHFRKDVEALRRKILCRSL</sequence>
<dbReference type="GO" id="GO:0000156">
    <property type="term" value="F:phosphorelay response regulator activity"/>
    <property type="evidence" value="ECO:0007669"/>
    <property type="project" value="InterPro"/>
</dbReference>
<dbReference type="OrthoDB" id="9802383at2"/>
<dbReference type="PANTHER" id="PTHR37299">
    <property type="entry name" value="TRANSCRIPTIONAL REGULATOR-RELATED"/>
    <property type="match status" value="1"/>
</dbReference>
<dbReference type="InterPro" id="IPR011006">
    <property type="entry name" value="CheY-like_superfamily"/>
</dbReference>
<organism evidence="4 5">
    <name type="scientific">Ileibacterium valens</name>
    <dbReference type="NCBI Taxonomy" id="1862668"/>
    <lineage>
        <taxon>Bacteria</taxon>
        <taxon>Bacillati</taxon>
        <taxon>Bacillota</taxon>
        <taxon>Erysipelotrichia</taxon>
        <taxon>Erysipelotrichales</taxon>
        <taxon>Erysipelotrichaceae</taxon>
        <taxon>Ileibacterium</taxon>
    </lineage>
</organism>
<feature type="domain" description="HTH LytTR-type" evidence="3">
    <location>
        <begin position="137"/>
        <end position="234"/>
    </location>
</feature>
<dbReference type="RefSeq" id="WP_075817506.1">
    <property type="nucleotide sequence ID" value="NZ_CAJUTZ010000055.1"/>
</dbReference>
<dbReference type="AlphaFoldDB" id="A0A1U7NJ19"/>
<protein>
    <recommendedName>
        <fullName evidence="6">Response regulatory domain-containing protein</fullName>
    </recommendedName>
</protein>
<dbReference type="GO" id="GO:0003677">
    <property type="term" value="F:DNA binding"/>
    <property type="evidence" value="ECO:0007669"/>
    <property type="project" value="InterPro"/>
</dbReference>
<keyword evidence="5" id="KW-1185">Reference proteome</keyword>
<dbReference type="CDD" id="cd00156">
    <property type="entry name" value="REC"/>
    <property type="match status" value="1"/>
</dbReference>
<evidence type="ECO:0000313" key="5">
    <source>
        <dbReference type="Proteomes" id="UP000186341"/>
    </source>
</evidence>
<accession>A0A1U7NJ19</accession>
<dbReference type="SMART" id="SM00850">
    <property type="entry name" value="LytTR"/>
    <property type="match status" value="1"/>
</dbReference>
<dbReference type="GeneID" id="82201781"/>
<dbReference type="SMART" id="SM00448">
    <property type="entry name" value="REC"/>
    <property type="match status" value="1"/>
</dbReference>
<dbReference type="Pfam" id="PF00072">
    <property type="entry name" value="Response_reg"/>
    <property type="match status" value="1"/>
</dbReference>
<dbReference type="Pfam" id="PF04397">
    <property type="entry name" value="LytTR"/>
    <property type="match status" value="1"/>
</dbReference>
<dbReference type="InterPro" id="IPR001789">
    <property type="entry name" value="Sig_transdc_resp-reg_receiver"/>
</dbReference>
<dbReference type="Gene3D" id="3.40.50.2300">
    <property type="match status" value="1"/>
</dbReference>
<dbReference type="Gene3D" id="2.40.50.1020">
    <property type="entry name" value="LytTr DNA-binding domain"/>
    <property type="match status" value="1"/>
</dbReference>
<dbReference type="PROSITE" id="PS50930">
    <property type="entry name" value="HTH_LYTTR"/>
    <property type="match status" value="1"/>
</dbReference>
<keyword evidence="1" id="KW-0597">Phosphoprotein</keyword>
<dbReference type="InterPro" id="IPR046947">
    <property type="entry name" value="LytR-like"/>
</dbReference>
<dbReference type="PANTHER" id="PTHR37299:SF1">
    <property type="entry name" value="STAGE 0 SPORULATION PROTEIN A HOMOLOG"/>
    <property type="match status" value="1"/>
</dbReference>
<evidence type="ECO:0008006" key="6">
    <source>
        <dbReference type="Google" id="ProtNLM"/>
    </source>
</evidence>
<evidence type="ECO:0000313" key="4">
    <source>
        <dbReference type="EMBL" id="OLU42954.1"/>
    </source>
</evidence>
<reference evidence="4 5" key="1">
    <citation type="submission" date="2016-11" db="EMBL/GenBank/DDBJ databases">
        <title>Description of two novel members of the family Erysipelotrichaceae: Ileibacterium lipovorans gen. nov., sp. nov. and Dubosiella newyorkensis, gen. nov., sp. nov.</title>
        <authorList>
            <person name="Cox L.M."/>
            <person name="Sohn J."/>
            <person name="Tyrrell K.L."/>
            <person name="Citron D.M."/>
            <person name="Lawson P.A."/>
            <person name="Patel N.B."/>
            <person name="Iizumi T."/>
            <person name="Perez-Perez G.I."/>
            <person name="Goldstein E.J."/>
            <person name="Blaser M.J."/>
        </authorList>
    </citation>
    <scope>NUCLEOTIDE SEQUENCE [LARGE SCALE GENOMIC DNA]</scope>
    <source>
        <strain evidence="4 5">NYU-BL-A3</strain>
    </source>
</reference>